<feature type="compositionally biased region" description="Low complexity" evidence="1">
    <location>
        <begin position="274"/>
        <end position="284"/>
    </location>
</feature>
<feature type="region of interest" description="Disordered" evidence="1">
    <location>
        <begin position="258"/>
        <end position="296"/>
    </location>
</feature>
<accession>A0ABV3V951</accession>
<protein>
    <submittedName>
        <fullName evidence="4">EspA/EspE family type VII secretion system effector</fullName>
    </submittedName>
</protein>
<keyword evidence="2" id="KW-0472">Membrane</keyword>
<dbReference type="Pfam" id="PF18879">
    <property type="entry name" value="EspA_EspE"/>
    <property type="match status" value="1"/>
</dbReference>
<dbReference type="Proteomes" id="UP001558474">
    <property type="component" value="Unassembled WGS sequence"/>
</dbReference>
<feature type="transmembrane region" description="Helical" evidence="2">
    <location>
        <begin position="180"/>
        <end position="199"/>
    </location>
</feature>
<feature type="transmembrane region" description="Helical" evidence="2">
    <location>
        <begin position="211"/>
        <end position="235"/>
    </location>
</feature>
<comment type="caution">
    <text evidence="4">The sequence shown here is derived from an EMBL/GenBank/DDBJ whole genome shotgun (WGS) entry which is preliminary data.</text>
</comment>
<gene>
    <name evidence="4" type="ORF">ABFW12_06275</name>
</gene>
<dbReference type="InterPro" id="IPR043796">
    <property type="entry name" value="ESX-1_EspA/EspE-like"/>
</dbReference>
<reference evidence="4 5" key="1">
    <citation type="submission" date="2024-04" db="EMBL/GenBank/DDBJ databases">
        <title>Genomic Markers of Mycobacteria.</title>
        <authorList>
            <person name="Soliman M.S."/>
            <person name="Elkholy A."/>
            <person name="Soliman N.S."/>
            <person name="Abbas A."/>
            <person name="Khayrat S."/>
            <person name="Shawky S."/>
        </authorList>
    </citation>
    <scope>NUCLEOTIDE SEQUENCE [LARGE SCALE GENOMIC DNA]</scope>
    <source>
        <strain evidence="4 5">Egy-CU-AM5</strain>
    </source>
</reference>
<dbReference type="EMBL" id="JBDLOU010000009">
    <property type="protein sequence ID" value="MEX3737837.1"/>
    <property type="molecule type" value="Genomic_DNA"/>
</dbReference>
<feature type="domain" description="ESX-1 secretion-associated protein EspA/EspE-like" evidence="3">
    <location>
        <begin position="101"/>
        <end position="183"/>
    </location>
</feature>
<keyword evidence="5" id="KW-1185">Reference proteome</keyword>
<proteinExistence type="predicted"/>
<evidence type="ECO:0000313" key="5">
    <source>
        <dbReference type="Proteomes" id="UP001558474"/>
    </source>
</evidence>
<sequence length="296" mass="30707">MSKLEHVQSVIEIAFAGKGVWEHWNGKDEESPVEAAVAQAGLGADVIGGTQLLGELGAEHLLKKPTTTFSSYSSPKPKIQGFGTPIIGAALLAINTMQLTCGFEDPETGDRFGQGADHFNTISDTLKSATPTDLWHGTGSNAYSGENERQQERATAMGKIDTEVQGIIANQAEQIKKTRMALDIAATYLTVCIPVAVVIGKIPPTGPAQQMAFEMSAVGIAMPPALGAVATMEYLAMANAQKFQQAANAYQEVAAGAKPAGAPPSFMSPPDGNTTSTPWSPSGGSATGTGEGSIDV</sequence>
<evidence type="ECO:0000259" key="3">
    <source>
        <dbReference type="Pfam" id="PF18879"/>
    </source>
</evidence>
<evidence type="ECO:0000256" key="1">
    <source>
        <dbReference type="SAM" id="MobiDB-lite"/>
    </source>
</evidence>
<organism evidence="4 5">
    <name type="scientific">Mycolicibacterium porcinum</name>
    <dbReference type="NCBI Taxonomy" id="39693"/>
    <lineage>
        <taxon>Bacteria</taxon>
        <taxon>Bacillati</taxon>
        <taxon>Actinomycetota</taxon>
        <taxon>Actinomycetes</taxon>
        <taxon>Mycobacteriales</taxon>
        <taxon>Mycobacteriaceae</taxon>
        <taxon>Mycolicibacterium</taxon>
    </lineage>
</organism>
<name>A0ABV3V951_9MYCO</name>
<evidence type="ECO:0000313" key="4">
    <source>
        <dbReference type="EMBL" id="MEX3737837.1"/>
    </source>
</evidence>
<evidence type="ECO:0000256" key="2">
    <source>
        <dbReference type="SAM" id="Phobius"/>
    </source>
</evidence>
<dbReference type="RefSeq" id="WP_368572629.1">
    <property type="nucleotide sequence ID" value="NZ_JBDLOU010000009.1"/>
</dbReference>
<keyword evidence="2" id="KW-0812">Transmembrane</keyword>
<keyword evidence="2" id="KW-1133">Transmembrane helix</keyword>
<feature type="compositionally biased region" description="Gly residues" evidence="1">
    <location>
        <begin position="285"/>
        <end position="296"/>
    </location>
</feature>